<dbReference type="AlphaFoldDB" id="A0A1N7J6D2"/>
<reference evidence="3" key="1">
    <citation type="submission" date="2017-01" db="EMBL/GenBank/DDBJ databases">
        <authorList>
            <person name="Varghese N."/>
            <person name="Submissions S."/>
        </authorList>
    </citation>
    <scope>NUCLEOTIDE SEQUENCE [LARGE SCALE GENOMIC DNA]</scope>
    <source>
        <strain evidence="3">DSM 23145</strain>
    </source>
</reference>
<evidence type="ECO:0000313" key="3">
    <source>
        <dbReference type="Proteomes" id="UP000185839"/>
    </source>
</evidence>
<feature type="transmembrane region" description="Helical" evidence="1">
    <location>
        <begin position="9"/>
        <end position="29"/>
    </location>
</feature>
<proteinExistence type="predicted"/>
<protein>
    <recommendedName>
        <fullName evidence="4">SGNH/GDSL hydrolase family protein</fullName>
    </recommendedName>
</protein>
<sequence length="302" mass="35716">MKDFLTKAIVFFILTMGGLAFLLLKYGYFVDYFYEKFTTPKQTSLILGDSRSMQGIQPRIINQELKNDGYHLPMFNYSFTISQINYGKPYTESIKKKLQSSNNGLFIISVHPWLLTEREGDDLKNGIYSERSNPPHNMVFTNISPNFEYFVRNFKYFHFRSIIKQTAELHKDGWLEESNLPKDKETLQTWKNNQILLYKSFAKKWRKSTIRKNDFIKMVEFLQKNGKVILVRMPVDAKILNIENNFWQNFDEEINIVSKQLNVKYINFSKDNKYKTYDGNHIDKYGGVVFTKELCDSIKIVK</sequence>
<evidence type="ECO:0000256" key="1">
    <source>
        <dbReference type="SAM" id="Phobius"/>
    </source>
</evidence>
<keyword evidence="1" id="KW-0812">Transmembrane</keyword>
<dbReference type="OrthoDB" id="1433719at2"/>
<name>A0A1N7J6D2_9FLAO</name>
<organism evidence="2 3">
    <name type="scientific">Kaistella chaponensis</name>
    <dbReference type="NCBI Taxonomy" id="713588"/>
    <lineage>
        <taxon>Bacteria</taxon>
        <taxon>Pseudomonadati</taxon>
        <taxon>Bacteroidota</taxon>
        <taxon>Flavobacteriia</taxon>
        <taxon>Flavobacteriales</taxon>
        <taxon>Weeksellaceae</taxon>
        <taxon>Chryseobacterium group</taxon>
        <taxon>Kaistella</taxon>
    </lineage>
</organism>
<dbReference type="STRING" id="713588.SAMN05421789_101165"/>
<keyword evidence="1" id="KW-0472">Membrane</keyword>
<keyword evidence="3" id="KW-1185">Reference proteome</keyword>
<dbReference type="RefSeq" id="WP_076384388.1">
    <property type="nucleotide sequence ID" value="NZ_FTOI01000001.1"/>
</dbReference>
<accession>A0A1N7J6D2</accession>
<dbReference type="EMBL" id="FTOI01000001">
    <property type="protein sequence ID" value="SIS44869.1"/>
    <property type="molecule type" value="Genomic_DNA"/>
</dbReference>
<evidence type="ECO:0000313" key="2">
    <source>
        <dbReference type="EMBL" id="SIS44869.1"/>
    </source>
</evidence>
<gene>
    <name evidence="2" type="ORF">SAMN05421789_101165</name>
</gene>
<keyword evidence="1" id="KW-1133">Transmembrane helix</keyword>
<dbReference type="Proteomes" id="UP000185839">
    <property type="component" value="Unassembled WGS sequence"/>
</dbReference>
<evidence type="ECO:0008006" key="4">
    <source>
        <dbReference type="Google" id="ProtNLM"/>
    </source>
</evidence>